<keyword evidence="2" id="KW-0378">Hydrolase</keyword>
<proteinExistence type="inferred from homology"/>
<feature type="binding site" evidence="3">
    <location>
        <position position="167"/>
    </location>
    <ligand>
        <name>a divalent metal cation</name>
        <dbReference type="ChEBI" id="CHEBI:60240"/>
        <label>2</label>
    </ligand>
</feature>
<comment type="caution">
    <text evidence="5">The sequence shown here is derived from an EMBL/GenBank/DDBJ whole genome shotgun (WGS) entry which is preliminary data.</text>
</comment>
<feature type="binding site" evidence="3">
    <location>
        <position position="134"/>
    </location>
    <ligand>
        <name>a divalent metal cation</name>
        <dbReference type="ChEBI" id="CHEBI:60240"/>
        <label>2</label>
    </ligand>
</feature>
<feature type="binding site" evidence="3">
    <location>
        <position position="21"/>
    </location>
    <ligand>
        <name>a divalent metal cation</name>
        <dbReference type="ChEBI" id="CHEBI:60240"/>
        <label>1</label>
    </ligand>
</feature>
<dbReference type="AlphaFoldDB" id="A0A7X6R083"/>
<evidence type="ECO:0000313" key="5">
    <source>
        <dbReference type="EMBL" id="NKY23963.1"/>
    </source>
</evidence>
<dbReference type="PANTHER" id="PTHR10819">
    <property type="entry name" value="PHOSPHOTRIESTERASE-RELATED"/>
    <property type="match status" value="1"/>
</dbReference>
<dbReference type="PIRSF" id="PIRSF016839">
    <property type="entry name" value="PhP"/>
    <property type="match status" value="1"/>
</dbReference>
<dbReference type="EMBL" id="JAAXOX010000010">
    <property type="protein sequence ID" value="NKY23963.1"/>
    <property type="molecule type" value="Genomic_DNA"/>
</dbReference>
<comment type="similarity">
    <text evidence="4">Belongs to the metallo-dependent hydrolases superfamily. Phosphotriesterase family.</text>
</comment>
<feature type="binding site" evidence="3">
    <location>
        <position position="134"/>
    </location>
    <ligand>
        <name>a divalent metal cation</name>
        <dbReference type="ChEBI" id="CHEBI:60240"/>
        <label>1</label>
    </ligand>
</feature>
<organism evidence="5 6">
    <name type="scientific">Cellulomonas denverensis</name>
    <dbReference type="NCBI Taxonomy" id="264297"/>
    <lineage>
        <taxon>Bacteria</taxon>
        <taxon>Bacillati</taxon>
        <taxon>Actinomycetota</taxon>
        <taxon>Actinomycetes</taxon>
        <taxon>Micrococcales</taxon>
        <taxon>Cellulomonadaceae</taxon>
        <taxon>Cellulomonas</taxon>
    </lineage>
</organism>
<feature type="binding site" evidence="3">
    <location>
        <position position="23"/>
    </location>
    <ligand>
        <name>a divalent metal cation</name>
        <dbReference type="ChEBI" id="CHEBI:60240"/>
        <label>1</label>
    </ligand>
</feature>
<dbReference type="InterPro" id="IPR001559">
    <property type="entry name" value="Phosphotriesterase"/>
</dbReference>
<dbReference type="GO" id="GO:0016787">
    <property type="term" value="F:hydrolase activity"/>
    <property type="evidence" value="ECO:0007669"/>
    <property type="project" value="UniProtKB-KW"/>
</dbReference>
<keyword evidence="1 3" id="KW-0479">Metal-binding</keyword>
<dbReference type="PROSITE" id="PS51347">
    <property type="entry name" value="PHOSPHOTRIESTERASE_2"/>
    <property type="match status" value="1"/>
</dbReference>
<accession>A0A7X6R083</accession>
<dbReference type="RefSeq" id="WP_168631089.1">
    <property type="nucleotide sequence ID" value="NZ_BONL01000005.1"/>
</dbReference>
<reference evidence="5 6" key="1">
    <citation type="submission" date="2020-04" db="EMBL/GenBank/DDBJ databases">
        <title>MicrobeNet Type strains.</title>
        <authorList>
            <person name="Nicholson A.C."/>
        </authorList>
    </citation>
    <scope>NUCLEOTIDE SEQUENCE [LARGE SCALE GENOMIC DNA]</scope>
    <source>
        <strain evidence="5 6">ATCC BAA-788</strain>
    </source>
</reference>
<feature type="binding site" evidence="3">
    <location>
        <position position="252"/>
    </location>
    <ligand>
        <name>a divalent metal cation</name>
        <dbReference type="ChEBI" id="CHEBI:60240"/>
        <label>1</label>
    </ligand>
</feature>
<dbReference type="SUPFAM" id="SSF51556">
    <property type="entry name" value="Metallo-dependent hydrolases"/>
    <property type="match status" value="1"/>
</dbReference>
<protein>
    <submittedName>
        <fullName evidence="5">Phosphotriesterase</fullName>
    </submittedName>
</protein>
<evidence type="ECO:0000256" key="3">
    <source>
        <dbReference type="PIRSR" id="PIRSR601559-52"/>
    </source>
</evidence>
<feature type="binding site" evidence="3">
    <location>
        <position position="195"/>
    </location>
    <ligand>
        <name>a divalent metal cation</name>
        <dbReference type="ChEBI" id="CHEBI:60240"/>
        <label>2</label>
    </ligand>
</feature>
<dbReference type="Pfam" id="PF02126">
    <property type="entry name" value="PTE"/>
    <property type="match status" value="1"/>
</dbReference>
<dbReference type="Proteomes" id="UP000581206">
    <property type="component" value="Unassembled WGS sequence"/>
</dbReference>
<dbReference type="PANTHER" id="PTHR10819:SF3">
    <property type="entry name" value="PHOSPHOTRIESTERASE-RELATED PROTEIN"/>
    <property type="match status" value="1"/>
</dbReference>
<dbReference type="Gene3D" id="3.20.20.140">
    <property type="entry name" value="Metal-dependent hydrolases"/>
    <property type="match status" value="1"/>
</dbReference>
<dbReference type="InterPro" id="IPR032466">
    <property type="entry name" value="Metal_Hydrolase"/>
</dbReference>
<keyword evidence="6" id="KW-1185">Reference proteome</keyword>
<name>A0A7X6R083_9CELL</name>
<evidence type="ECO:0000313" key="6">
    <source>
        <dbReference type="Proteomes" id="UP000581206"/>
    </source>
</evidence>
<sequence length="307" mass="32185">MIRTTTGPVPAEAITGTVLAHEHLAVDLRRGPDTTAVLGDEQLLIDELADARQDYDLALVVELSCRGMGGDPVRTDRVARAAGVHAVTATGYYYQAFHPEDLAARGVDEVTASLVQEIREGAPGSGIRPGVLGEIGSHGPEPTDGERVSLLAAGRAAVATGLSVATHAHLGQGGPGQLDLLTSTGLPAERIAIGHQDLCDDGGQHRAIAGAGAYVAFDTVGKASYQSDDVRLRLLLDLIEAGHADRVLLSNDVSRDAYLRVNGGTGYGHVLGTFADRLRSAGVDESTMRLLYRDNALRFLSAPEPES</sequence>
<comment type="caution">
    <text evidence="4">Lacks conserved residue(s) required for the propagation of feature annotation.</text>
</comment>
<evidence type="ECO:0000256" key="2">
    <source>
        <dbReference type="ARBA" id="ARBA00022801"/>
    </source>
</evidence>
<evidence type="ECO:0000256" key="4">
    <source>
        <dbReference type="PROSITE-ProRule" id="PRU00679"/>
    </source>
</evidence>
<comment type="cofactor">
    <cofactor evidence="3">
        <name>a divalent metal cation</name>
        <dbReference type="ChEBI" id="CHEBI:60240"/>
    </cofactor>
    <text evidence="3">Binds 2 divalent metal cations per subunit.</text>
</comment>
<gene>
    <name evidence="5" type="ORF">HGA03_14930</name>
</gene>
<dbReference type="GO" id="GO:0008270">
    <property type="term" value="F:zinc ion binding"/>
    <property type="evidence" value="ECO:0007669"/>
    <property type="project" value="InterPro"/>
</dbReference>
<evidence type="ECO:0000256" key="1">
    <source>
        <dbReference type="ARBA" id="ARBA00022723"/>
    </source>
</evidence>